<proteinExistence type="predicted"/>
<dbReference type="EMBL" id="JAEVHL010000021">
    <property type="protein sequence ID" value="MBM0275341.1"/>
    <property type="molecule type" value="Genomic_DNA"/>
</dbReference>
<gene>
    <name evidence="1" type="ORF">JM949_07670</name>
</gene>
<reference evidence="1 2" key="1">
    <citation type="submission" date="2021-01" db="EMBL/GenBank/DDBJ databases">
        <title>Draft genome sequence of Micromonospora sp. strain STR1s_6.</title>
        <authorList>
            <person name="Karlyshev A."/>
            <person name="Jawad R."/>
        </authorList>
    </citation>
    <scope>NUCLEOTIDE SEQUENCE [LARGE SCALE GENOMIC DNA]</scope>
    <source>
        <strain evidence="1 2">STR1S-6</strain>
    </source>
</reference>
<dbReference type="Proteomes" id="UP000622245">
    <property type="component" value="Unassembled WGS sequence"/>
</dbReference>
<evidence type="ECO:0000313" key="2">
    <source>
        <dbReference type="Proteomes" id="UP000622245"/>
    </source>
</evidence>
<keyword evidence="2" id="KW-1185">Reference proteome</keyword>
<protein>
    <submittedName>
        <fullName evidence="1">Uncharacterized protein</fullName>
    </submittedName>
</protein>
<name>A0ABS1YDQ3_9ACTN</name>
<evidence type="ECO:0000313" key="1">
    <source>
        <dbReference type="EMBL" id="MBM0275341.1"/>
    </source>
</evidence>
<organism evidence="1 2">
    <name type="scientific">Micromonospora tarensis</name>
    <dbReference type="NCBI Taxonomy" id="2806100"/>
    <lineage>
        <taxon>Bacteria</taxon>
        <taxon>Bacillati</taxon>
        <taxon>Actinomycetota</taxon>
        <taxon>Actinomycetes</taxon>
        <taxon>Micromonosporales</taxon>
        <taxon>Micromonosporaceae</taxon>
        <taxon>Micromonospora</taxon>
    </lineage>
</organism>
<dbReference type="RefSeq" id="WP_203147741.1">
    <property type="nucleotide sequence ID" value="NZ_JAEVHL010000021.1"/>
</dbReference>
<sequence>MTAPAAVPEPDDWRILVAAHEHPDHDEWVTEQAQAEAERSGLTLGAYLGREDALGPLRTPELCCHVFAASKPTT</sequence>
<accession>A0ABS1YDQ3</accession>
<comment type="caution">
    <text evidence="1">The sequence shown here is derived from an EMBL/GenBank/DDBJ whole genome shotgun (WGS) entry which is preliminary data.</text>
</comment>